<reference evidence="1 2" key="1">
    <citation type="journal article" date="2022" name="J. Am. Chem. Soc.">
        <title>Biosynthesis of Guanitoxin Enables Global Environmental Detection in Freshwater Cyanobacteria.</title>
        <authorList>
            <person name="Lima S.T."/>
            <person name="Fallon T.R."/>
            <person name="Cordoza J.L."/>
            <person name="Chekan J.R."/>
            <person name="Delbaje E."/>
            <person name="Hopiavuori A.R."/>
            <person name="Alvarenga D.O."/>
            <person name="Wood S.M."/>
            <person name="Luhavaya H."/>
            <person name="Baumgartner J.T."/>
            <person name="Dorr F.A."/>
            <person name="Etchegaray A."/>
            <person name="Pinto E."/>
            <person name="McKinnie S.M.K."/>
            <person name="Fiore M.F."/>
            <person name="Moore B.S."/>
        </authorList>
    </citation>
    <scope>NUCLEOTIDE SEQUENCE [LARGE SCALE GENOMIC DNA]</scope>
    <source>
        <strain evidence="1 2">ITEP-024</strain>
    </source>
</reference>
<protein>
    <submittedName>
        <fullName evidence="1">Uncharacterized protein</fullName>
    </submittedName>
</protein>
<sequence>MSGTQVLITESDSGYSVAAWFIPPGINGVFSRQLTAVSKKLKNTNFIW</sequence>
<evidence type="ECO:0000313" key="1">
    <source>
        <dbReference type="EMBL" id="QYX30594.1"/>
    </source>
</evidence>
<proteinExistence type="predicted"/>
<accession>A0ABX8WW18</accession>
<gene>
    <name evidence="1" type="ORF">K2F26_17100</name>
</gene>
<dbReference type="EMBL" id="CP080598">
    <property type="protein sequence ID" value="QYX30594.1"/>
    <property type="molecule type" value="Genomic_DNA"/>
</dbReference>
<evidence type="ECO:0000313" key="2">
    <source>
        <dbReference type="Proteomes" id="UP000826540"/>
    </source>
</evidence>
<dbReference type="RefSeq" id="WP_194058254.1">
    <property type="nucleotide sequence ID" value="NZ_CP080598.1"/>
</dbReference>
<name>A0ABX8WW18_9CYAN</name>
<keyword evidence="2" id="KW-1185">Reference proteome</keyword>
<dbReference type="Proteomes" id="UP000826540">
    <property type="component" value="Chromosome"/>
</dbReference>
<organism evidence="1 2">
    <name type="scientific">Sphaerospermopsis torques-reginae ITEP-024</name>
    <dbReference type="NCBI Taxonomy" id="984208"/>
    <lineage>
        <taxon>Bacteria</taxon>
        <taxon>Bacillati</taxon>
        <taxon>Cyanobacteriota</taxon>
        <taxon>Cyanophyceae</taxon>
        <taxon>Nostocales</taxon>
        <taxon>Aphanizomenonaceae</taxon>
        <taxon>Sphaerospermopsis</taxon>
        <taxon>Sphaerospermopsis torques-reginae</taxon>
    </lineage>
</organism>